<dbReference type="InterPro" id="IPR009506">
    <property type="entry name" value="YjiS-like"/>
</dbReference>
<reference evidence="2 3" key="1">
    <citation type="submission" date="2018-03" db="EMBL/GenBank/DDBJ databases">
        <title>Genomic Encyclopedia of Archaeal and Bacterial Type Strains, Phase II (KMG-II): from individual species to whole genera.</title>
        <authorList>
            <person name="Goeker M."/>
        </authorList>
    </citation>
    <scope>NUCLEOTIDE SEQUENCE [LARGE SCALE GENOMIC DNA]</scope>
    <source>
        <strain evidence="2 3">DSM 101533</strain>
    </source>
</reference>
<dbReference type="Proteomes" id="UP000238007">
    <property type="component" value="Unassembled WGS sequence"/>
</dbReference>
<sequence length="74" mass="8041">MAYANANLQNATNNQFGRMVNDTIAGFKAASARRAVYREVFGQLNSMSDRDLDDIGVARIAIRDVAKQAAYGDA</sequence>
<name>A0A2T0VWJ2_9RHOB</name>
<dbReference type="RefSeq" id="WP_106358398.1">
    <property type="nucleotide sequence ID" value="NZ_PVTP01000009.1"/>
</dbReference>
<dbReference type="OrthoDB" id="8244198at2"/>
<keyword evidence="3" id="KW-1185">Reference proteome</keyword>
<comment type="caution">
    <text evidence="2">The sequence shown here is derived from an EMBL/GenBank/DDBJ whole genome shotgun (WGS) entry which is preliminary data.</text>
</comment>
<accession>A0A2T0VWJ2</accession>
<dbReference type="AlphaFoldDB" id="A0A2T0VWJ2"/>
<feature type="domain" description="YjiS-like" evidence="1">
    <location>
        <begin position="32"/>
        <end position="59"/>
    </location>
</feature>
<dbReference type="Pfam" id="PF06568">
    <property type="entry name" value="YjiS-like"/>
    <property type="match status" value="1"/>
</dbReference>
<organism evidence="2 3">
    <name type="scientific">Yoonia maritima</name>
    <dbReference type="NCBI Taxonomy" id="1435347"/>
    <lineage>
        <taxon>Bacteria</taxon>
        <taxon>Pseudomonadati</taxon>
        <taxon>Pseudomonadota</taxon>
        <taxon>Alphaproteobacteria</taxon>
        <taxon>Rhodobacterales</taxon>
        <taxon>Paracoccaceae</taxon>
        <taxon>Yoonia</taxon>
    </lineage>
</organism>
<gene>
    <name evidence="2" type="ORF">CLV80_10986</name>
</gene>
<evidence type="ECO:0000313" key="3">
    <source>
        <dbReference type="Proteomes" id="UP000238007"/>
    </source>
</evidence>
<protein>
    <submittedName>
        <fullName evidence="2">Uncharacterized protein DUF1127</fullName>
    </submittedName>
</protein>
<dbReference type="EMBL" id="PVTP01000009">
    <property type="protein sequence ID" value="PRY76287.1"/>
    <property type="molecule type" value="Genomic_DNA"/>
</dbReference>
<evidence type="ECO:0000313" key="2">
    <source>
        <dbReference type="EMBL" id="PRY76287.1"/>
    </source>
</evidence>
<proteinExistence type="predicted"/>
<evidence type="ECO:0000259" key="1">
    <source>
        <dbReference type="Pfam" id="PF06568"/>
    </source>
</evidence>